<dbReference type="PANTHER" id="PTHR43537:SF24">
    <property type="entry name" value="GLUCONATE OPERON TRANSCRIPTIONAL REPRESSOR"/>
    <property type="match status" value="1"/>
</dbReference>
<evidence type="ECO:0000259" key="4">
    <source>
        <dbReference type="PROSITE" id="PS50949"/>
    </source>
</evidence>
<dbReference type="RefSeq" id="WP_057863013.1">
    <property type="nucleotide sequence ID" value="NZ_LLYB01000131.1"/>
</dbReference>
<evidence type="ECO:0000313" key="6">
    <source>
        <dbReference type="Proteomes" id="UP000051660"/>
    </source>
</evidence>
<dbReference type="Pfam" id="PF07729">
    <property type="entry name" value="FCD"/>
    <property type="match status" value="1"/>
</dbReference>
<evidence type="ECO:0000256" key="1">
    <source>
        <dbReference type="ARBA" id="ARBA00023015"/>
    </source>
</evidence>
<dbReference type="GO" id="GO:0003677">
    <property type="term" value="F:DNA binding"/>
    <property type="evidence" value="ECO:0007669"/>
    <property type="project" value="UniProtKB-KW"/>
</dbReference>
<evidence type="ECO:0000313" key="5">
    <source>
        <dbReference type="EMBL" id="KRR16079.1"/>
    </source>
</evidence>
<proteinExistence type="predicted"/>
<dbReference type="GO" id="GO:0003700">
    <property type="term" value="F:DNA-binding transcription factor activity"/>
    <property type="evidence" value="ECO:0007669"/>
    <property type="project" value="InterPro"/>
</dbReference>
<dbReference type="InterPro" id="IPR036390">
    <property type="entry name" value="WH_DNA-bd_sf"/>
</dbReference>
<dbReference type="Gene3D" id="1.20.120.530">
    <property type="entry name" value="GntR ligand-binding domain-like"/>
    <property type="match status" value="1"/>
</dbReference>
<dbReference type="Gene3D" id="1.10.10.10">
    <property type="entry name" value="Winged helix-like DNA-binding domain superfamily/Winged helix DNA-binding domain"/>
    <property type="match status" value="1"/>
</dbReference>
<feature type="domain" description="HTH gntR-type" evidence="4">
    <location>
        <begin position="4"/>
        <end position="71"/>
    </location>
</feature>
<dbReference type="InterPro" id="IPR036388">
    <property type="entry name" value="WH-like_DNA-bd_sf"/>
</dbReference>
<organism evidence="5 6">
    <name type="scientific">Bradyrhizobium lablabi</name>
    <dbReference type="NCBI Taxonomy" id="722472"/>
    <lineage>
        <taxon>Bacteria</taxon>
        <taxon>Pseudomonadati</taxon>
        <taxon>Pseudomonadota</taxon>
        <taxon>Alphaproteobacteria</taxon>
        <taxon>Hyphomicrobiales</taxon>
        <taxon>Nitrobacteraceae</taxon>
        <taxon>Bradyrhizobium</taxon>
    </lineage>
</organism>
<dbReference type="Pfam" id="PF00392">
    <property type="entry name" value="GntR"/>
    <property type="match status" value="1"/>
</dbReference>
<dbReference type="Proteomes" id="UP000051660">
    <property type="component" value="Unassembled WGS sequence"/>
</dbReference>
<dbReference type="InterPro" id="IPR011711">
    <property type="entry name" value="GntR_C"/>
</dbReference>
<dbReference type="PANTHER" id="PTHR43537">
    <property type="entry name" value="TRANSCRIPTIONAL REGULATOR, GNTR FAMILY"/>
    <property type="match status" value="1"/>
</dbReference>
<keyword evidence="2" id="KW-0238">DNA-binding</keyword>
<dbReference type="EMBL" id="LLYB01000131">
    <property type="protein sequence ID" value="KRR16079.1"/>
    <property type="molecule type" value="Genomic_DNA"/>
</dbReference>
<dbReference type="InterPro" id="IPR000524">
    <property type="entry name" value="Tscrpt_reg_HTH_GntR"/>
</dbReference>
<evidence type="ECO:0000256" key="3">
    <source>
        <dbReference type="ARBA" id="ARBA00023163"/>
    </source>
</evidence>
<dbReference type="PROSITE" id="PS50949">
    <property type="entry name" value="HTH_GNTR"/>
    <property type="match status" value="1"/>
</dbReference>
<dbReference type="InterPro" id="IPR008920">
    <property type="entry name" value="TF_FadR/GntR_C"/>
</dbReference>
<reference evidence="5 6" key="1">
    <citation type="submission" date="2014-03" db="EMBL/GenBank/DDBJ databases">
        <title>Bradyrhizobium valentinum sp. nov., isolated from effective nodules of Lupinus mariae-josephae, a lupine endemic of basic-lime soils in Eastern Spain.</title>
        <authorList>
            <person name="Duran D."/>
            <person name="Rey L."/>
            <person name="Navarro A."/>
            <person name="Busquets A."/>
            <person name="Imperial J."/>
            <person name="Ruiz-Argueso T."/>
        </authorList>
    </citation>
    <scope>NUCLEOTIDE SEQUENCE [LARGE SCALE GENOMIC DNA]</scope>
    <source>
        <strain evidence="5 6">CCBAU 23086</strain>
    </source>
</reference>
<keyword evidence="3" id="KW-0804">Transcription</keyword>
<protein>
    <recommendedName>
        <fullName evidence="4">HTH gntR-type domain-containing protein</fullName>
    </recommendedName>
</protein>
<accession>A0A0R3MDS2</accession>
<comment type="caution">
    <text evidence="5">The sequence shown here is derived from an EMBL/GenBank/DDBJ whole genome shotgun (WGS) entry which is preliminary data.</text>
</comment>
<dbReference type="SMART" id="SM00345">
    <property type="entry name" value="HTH_GNTR"/>
    <property type="match status" value="2"/>
</dbReference>
<name>A0A0R3MDS2_9BRAD</name>
<dbReference type="SUPFAM" id="SSF46785">
    <property type="entry name" value="Winged helix' DNA-binding domain"/>
    <property type="match status" value="2"/>
</dbReference>
<dbReference type="OrthoDB" id="7005926at2"/>
<gene>
    <name evidence="5" type="ORF">CQ14_23840</name>
</gene>
<sequence length="298" mass="33609">MKQDALPGRIAAEMASLIAAGDMPAESHLTAQSIADRFSVSRSPVRAAFKMLEGQGLVRQNRNRGYFVKPLTARTKSAAMKSASSNRDGPRAYYALAEDWVRDQIGDEVTETLLLDRYRISRSELTAILTRAVAEGWIERKPGYGWRLLPVAKTAEAQAQLYRVRLLLEPAAFLEPTFRIDRPALDGLRNDLERICDGAYLDWPEDRLHAIGVTFHEELVRMGGNPFLHQAIQRVNRMRRLLEYRSMIDRHRILAETREHLEILAPVAAGDLVEASFLMRRHVARALERKSGPATGTP</sequence>
<dbReference type="SMART" id="SM00895">
    <property type="entry name" value="FCD"/>
    <property type="match status" value="1"/>
</dbReference>
<dbReference type="SUPFAM" id="SSF48008">
    <property type="entry name" value="GntR ligand-binding domain-like"/>
    <property type="match status" value="1"/>
</dbReference>
<keyword evidence="1" id="KW-0805">Transcription regulation</keyword>
<evidence type="ECO:0000256" key="2">
    <source>
        <dbReference type="ARBA" id="ARBA00023125"/>
    </source>
</evidence>
<dbReference type="AlphaFoldDB" id="A0A0R3MDS2"/>